<gene>
    <name evidence="2" type="ORF">MENT_LOCUS7211</name>
</gene>
<evidence type="ECO:0000313" key="3">
    <source>
        <dbReference type="Proteomes" id="UP000580250"/>
    </source>
</evidence>
<comment type="caution">
    <text evidence="2">The sequence shown here is derived from an EMBL/GenBank/DDBJ whole genome shotgun (WGS) entry which is preliminary data.</text>
</comment>
<feature type="compositionally biased region" description="Polar residues" evidence="1">
    <location>
        <begin position="57"/>
        <end position="73"/>
    </location>
</feature>
<feature type="region of interest" description="Disordered" evidence="1">
    <location>
        <begin position="37"/>
        <end position="87"/>
    </location>
</feature>
<organism evidence="2 3">
    <name type="scientific">Meloidogyne enterolobii</name>
    <name type="common">Root-knot nematode worm</name>
    <name type="synonym">Meloidogyne mayaguensis</name>
    <dbReference type="NCBI Taxonomy" id="390850"/>
    <lineage>
        <taxon>Eukaryota</taxon>
        <taxon>Metazoa</taxon>
        <taxon>Ecdysozoa</taxon>
        <taxon>Nematoda</taxon>
        <taxon>Chromadorea</taxon>
        <taxon>Rhabditida</taxon>
        <taxon>Tylenchina</taxon>
        <taxon>Tylenchomorpha</taxon>
        <taxon>Tylenchoidea</taxon>
        <taxon>Meloidogynidae</taxon>
        <taxon>Meloidogyninae</taxon>
        <taxon>Meloidogyne</taxon>
    </lineage>
</organism>
<evidence type="ECO:0000313" key="2">
    <source>
        <dbReference type="EMBL" id="CAD2142420.1"/>
    </source>
</evidence>
<dbReference type="Proteomes" id="UP000580250">
    <property type="component" value="Unassembled WGS sequence"/>
</dbReference>
<dbReference type="EMBL" id="CAJEWN010000029">
    <property type="protein sequence ID" value="CAD2142420.1"/>
    <property type="molecule type" value="Genomic_DNA"/>
</dbReference>
<dbReference type="AlphaFoldDB" id="A0A6V7U2A1"/>
<proteinExistence type="predicted"/>
<accession>A0A6V7U2A1</accession>
<protein>
    <submittedName>
        <fullName evidence="2">Uncharacterized protein</fullName>
    </submittedName>
</protein>
<sequence length="87" mass="9483">MASSSRPQISGYQPGFNLYGGYHQPTSFQFAAPHEAHLHQGTSHHGNFVNDHYDISTGMQSNPGSTKLNVMNSTDDEKTESDKDGDA</sequence>
<evidence type="ECO:0000256" key="1">
    <source>
        <dbReference type="SAM" id="MobiDB-lite"/>
    </source>
</evidence>
<reference evidence="2 3" key="1">
    <citation type="submission" date="2020-08" db="EMBL/GenBank/DDBJ databases">
        <authorList>
            <person name="Koutsovoulos G."/>
            <person name="Danchin GJ E."/>
        </authorList>
    </citation>
    <scope>NUCLEOTIDE SEQUENCE [LARGE SCALE GENOMIC DNA]</scope>
</reference>
<name>A0A6V7U2A1_MELEN</name>